<organism evidence="4 5">
    <name type="scientific">Promicromonospora sukumoe</name>
    <dbReference type="NCBI Taxonomy" id="88382"/>
    <lineage>
        <taxon>Bacteria</taxon>
        <taxon>Bacillati</taxon>
        <taxon>Actinomycetota</taxon>
        <taxon>Actinomycetes</taxon>
        <taxon>Micrococcales</taxon>
        <taxon>Promicromonosporaceae</taxon>
        <taxon>Promicromonospora</taxon>
    </lineage>
</organism>
<evidence type="ECO:0000313" key="4">
    <source>
        <dbReference type="EMBL" id="MBA8809600.1"/>
    </source>
</evidence>
<dbReference type="EMBL" id="JACGWV010000002">
    <property type="protein sequence ID" value="MBA8809600.1"/>
    <property type="molecule type" value="Genomic_DNA"/>
</dbReference>
<dbReference type="SUPFAM" id="SSF48317">
    <property type="entry name" value="Acid phosphatase/Vanadium-dependent haloperoxidase"/>
    <property type="match status" value="1"/>
</dbReference>
<feature type="transmembrane region" description="Helical" evidence="2">
    <location>
        <begin position="195"/>
        <end position="216"/>
    </location>
</feature>
<feature type="region of interest" description="Disordered" evidence="1">
    <location>
        <begin position="247"/>
        <end position="266"/>
    </location>
</feature>
<keyword evidence="2" id="KW-1133">Transmembrane helix</keyword>
<dbReference type="RefSeq" id="WP_182618864.1">
    <property type="nucleotide sequence ID" value="NZ_BAAATF010000008.1"/>
</dbReference>
<keyword evidence="2" id="KW-0472">Membrane</keyword>
<feature type="transmembrane region" description="Helical" evidence="2">
    <location>
        <begin position="228"/>
        <end position="246"/>
    </location>
</feature>
<sequence>MAQSDGRGGTRVESQSTGALLDPSTRPTWRSSAVAAVIGVLVFAFLIWQVIVRGPFIAWDWQFHYYVDSHHPVGWEKAFLDIVASVTGERMFTIPMVGGTALYVARKQGGPGSLWDICTRRPVLAVLAGLATIALIGYGTKFGLGRTGPHHNMDVLHAGGQAFPSGHAANTFFTGFFILCLLFTQHGLYPSVSRLRTMIPVVAVIVMIAGALMSWLDYHWLSDIPGGWLLGFIACMVALSVLRAPGREREPAPTPPASPAPSPEAS</sequence>
<dbReference type="AlphaFoldDB" id="A0A7W3JB36"/>
<evidence type="ECO:0000256" key="1">
    <source>
        <dbReference type="SAM" id="MobiDB-lite"/>
    </source>
</evidence>
<proteinExistence type="predicted"/>
<evidence type="ECO:0000259" key="3">
    <source>
        <dbReference type="Pfam" id="PF01569"/>
    </source>
</evidence>
<dbReference type="InterPro" id="IPR036938">
    <property type="entry name" value="PAP2/HPO_sf"/>
</dbReference>
<dbReference type="Gene3D" id="1.20.144.10">
    <property type="entry name" value="Phosphatidic acid phosphatase type 2/haloperoxidase"/>
    <property type="match status" value="1"/>
</dbReference>
<feature type="compositionally biased region" description="Pro residues" evidence="1">
    <location>
        <begin position="252"/>
        <end position="266"/>
    </location>
</feature>
<feature type="region of interest" description="Disordered" evidence="1">
    <location>
        <begin position="1"/>
        <end position="26"/>
    </location>
</feature>
<keyword evidence="2" id="KW-0812">Transmembrane</keyword>
<keyword evidence="5" id="KW-1185">Reference proteome</keyword>
<dbReference type="Proteomes" id="UP000540568">
    <property type="component" value="Unassembled WGS sequence"/>
</dbReference>
<comment type="caution">
    <text evidence="4">The sequence shown here is derived from an EMBL/GenBank/DDBJ whole genome shotgun (WGS) entry which is preliminary data.</text>
</comment>
<feature type="domain" description="Phosphatidic acid phosphatase type 2/haloperoxidase" evidence="3">
    <location>
        <begin position="123"/>
        <end position="241"/>
    </location>
</feature>
<evidence type="ECO:0000256" key="2">
    <source>
        <dbReference type="SAM" id="Phobius"/>
    </source>
</evidence>
<evidence type="ECO:0000313" key="5">
    <source>
        <dbReference type="Proteomes" id="UP000540568"/>
    </source>
</evidence>
<dbReference type="InterPro" id="IPR000326">
    <property type="entry name" value="PAP2/HPO"/>
</dbReference>
<feature type="transmembrane region" description="Helical" evidence="2">
    <location>
        <begin position="164"/>
        <end position="183"/>
    </location>
</feature>
<protein>
    <submittedName>
        <fullName evidence="4">Membrane-associated phospholipid phosphatase</fullName>
    </submittedName>
</protein>
<feature type="transmembrane region" description="Helical" evidence="2">
    <location>
        <begin position="33"/>
        <end position="52"/>
    </location>
</feature>
<feature type="transmembrane region" description="Helical" evidence="2">
    <location>
        <begin position="123"/>
        <end position="144"/>
    </location>
</feature>
<accession>A0A7W3JB36</accession>
<reference evidence="4 5" key="1">
    <citation type="submission" date="2020-07" db="EMBL/GenBank/DDBJ databases">
        <title>Sequencing the genomes of 1000 actinobacteria strains.</title>
        <authorList>
            <person name="Klenk H.-P."/>
        </authorList>
    </citation>
    <scope>NUCLEOTIDE SEQUENCE [LARGE SCALE GENOMIC DNA]</scope>
    <source>
        <strain evidence="4 5">DSM 44121</strain>
    </source>
</reference>
<dbReference type="Pfam" id="PF01569">
    <property type="entry name" value="PAP2"/>
    <property type="match status" value="1"/>
</dbReference>
<name>A0A7W3JB36_9MICO</name>
<gene>
    <name evidence="4" type="ORF">FHX71_003576</name>
</gene>